<name>A0A150N6T6_GEOSE</name>
<comment type="caution">
    <text evidence="1">The sequence shown here is derived from an EMBL/GenBank/DDBJ whole genome shotgun (WGS) entry which is preliminary data.</text>
</comment>
<dbReference type="PATRIC" id="fig|1422.17.peg.1241"/>
<reference evidence="1 2" key="1">
    <citation type="submission" date="2016-01" db="EMBL/GenBank/DDBJ databases">
        <title>Draft Genome Sequences of Seven Thermophilic Sporeformers Isolated from Foods.</title>
        <authorList>
            <person name="Berendsen E.M."/>
            <person name="Wells-Bennik M.H."/>
            <person name="Krawcyk A.O."/>
            <person name="De Jong A."/>
            <person name="Holsappel S."/>
            <person name="Eijlander R.T."/>
            <person name="Kuipers O.P."/>
        </authorList>
    </citation>
    <scope>NUCLEOTIDE SEQUENCE [LARGE SCALE GENOMIC DNA]</scope>
    <source>
        <strain evidence="1 2">B4114</strain>
    </source>
</reference>
<evidence type="ECO:0000313" key="1">
    <source>
        <dbReference type="EMBL" id="KYD32302.1"/>
    </source>
</evidence>
<accession>A0A150N6T6</accession>
<evidence type="ECO:0000313" key="2">
    <source>
        <dbReference type="Proteomes" id="UP000075517"/>
    </source>
</evidence>
<dbReference type="AlphaFoldDB" id="A0A150N6T6"/>
<dbReference type="Proteomes" id="UP000075517">
    <property type="component" value="Unassembled WGS sequence"/>
</dbReference>
<sequence length="41" mass="4843">MRCKTVPTRIIPFGEGTFPFFIMNSDFFKKVVDNQLARLYN</sequence>
<dbReference type="EMBL" id="LQYY01000118">
    <property type="protein sequence ID" value="KYD32302.1"/>
    <property type="molecule type" value="Genomic_DNA"/>
</dbReference>
<organism evidence="1 2">
    <name type="scientific">Geobacillus stearothermophilus</name>
    <name type="common">Bacillus stearothermophilus</name>
    <dbReference type="NCBI Taxonomy" id="1422"/>
    <lineage>
        <taxon>Bacteria</taxon>
        <taxon>Bacillati</taxon>
        <taxon>Bacillota</taxon>
        <taxon>Bacilli</taxon>
        <taxon>Bacillales</taxon>
        <taxon>Anoxybacillaceae</taxon>
        <taxon>Geobacillus</taxon>
    </lineage>
</organism>
<protein>
    <submittedName>
        <fullName evidence="1">Uncharacterized protein</fullName>
    </submittedName>
</protein>
<gene>
    <name evidence="1" type="ORF">B4114_0716</name>
</gene>
<proteinExistence type="predicted"/>